<reference evidence="1" key="2">
    <citation type="submission" date="2021-08" db="EMBL/GenBank/DDBJ databases">
        <authorList>
            <person name="Gostincar C."/>
            <person name="Sun X."/>
            <person name="Song Z."/>
            <person name="Gunde-Cimerman N."/>
        </authorList>
    </citation>
    <scope>NUCLEOTIDE SEQUENCE</scope>
    <source>
        <strain evidence="1">EXF-9298</strain>
    </source>
</reference>
<keyword evidence="2" id="KW-1185">Reference proteome</keyword>
<name>A0A9P8FI49_AURME</name>
<feature type="non-terminal residue" evidence="1">
    <location>
        <position position="177"/>
    </location>
</feature>
<dbReference type="EMBL" id="JAHFXS010001858">
    <property type="protein sequence ID" value="KAG9975181.1"/>
    <property type="molecule type" value="Genomic_DNA"/>
</dbReference>
<accession>A0A9P8FI49</accession>
<reference evidence="1" key="1">
    <citation type="journal article" date="2021" name="J Fungi (Basel)">
        <title>Virulence traits and population genomics of the black yeast Aureobasidium melanogenum.</title>
        <authorList>
            <person name="Cernosa A."/>
            <person name="Sun X."/>
            <person name="Gostincar C."/>
            <person name="Fang C."/>
            <person name="Gunde-Cimerman N."/>
            <person name="Song Z."/>
        </authorList>
    </citation>
    <scope>NUCLEOTIDE SEQUENCE</scope>
    <source>
        <strain evidence="1">EXF-9298</strain>
    </source>
</reference>
<protein>
    <submittedName>
        <fullName evidence="1">Uncharacterized protein</fullName>
    </submittedName>
</protein>
<proteinExistence type="predicted"/>
<organism evidence="1 2">
    <name type="scientific">Aureobasidium melanogenum</name>
    <name type="common">Aureobasidium pullulans var. melanogenum</name>
    <dbReference type="NCBI Taxonomy" id="46634"/>
    <lineage>
        <taxon>Eukaryota</taxon>
        <taxon>Fungi</taxon>
        <taxon>Dikarya</taxon>
        <taxon>Ascomycota</taxon>
        <taxon>Pezizomycotina</taxon>
        <taxon>Dothideomycetes</taxon>
        <taxon>Dothideomycetidae</taxon>
        <taxon>Dothideales</taxon>
        <taxon>Saccotheciaceae</taxon>
        <taxon>Aureobasidium</taxon>
    </lineage>
</organism>
<gene>
    <name evidence="1" type="ORF">KCU98_g11515</name>
</gene>
<sequence>MAGKSRNTGILTLSKVSTASCRNENLRTQCHLCFDEPDYILERFDAASIELFIEDVNGCKKHLLGLNLKHSTIRYAVNGAPDHPVDKAEGYVRMPAKPYWSKAEFTRKLDKFLFVHDLSSSGQKTLVERSEQIESISRRPNNQRFFLRALIGSSVEDLNFVMAKLWEHQELEHLLLI</sequence>
<evidence type="ECO:0000313" key="1">
    <source>
        <dbReference type="EMBL" id="KAG9975181.1"/>
    </source>
</evidence>
<dbReference type="Proteomes" id="UP000729357">
    <property type="component" value="Unassembled WGS sequence"/>
</dbReference>
<comment type="caution">
    <text evidence="1">The sequence shown here is derived from an EMBL/GenBank/DDBJ whole genome shotgun (WGS) entry which is preliminary data.</text>
</comment>
<dbReference type="AlphaFoldDB" id="A0A9P8FI49"/>
<evidence type="ECO:0000313" key="2">
    <source>
        <dbReference type="Proteomes" id="UP000729357"/>
    </source>
</evidence>